<name>A0A151SMA1_CAJCA</name>
<proteinExistence type="predicted"/>
<dbReference type="Gramene" id="C.cajan_02080.t">
    <property type="protein sequence ID" value="C.cajan_02080.t.cds1"/>
    <property type="gene ID" value="C.cajan_02080"/>
</dbReference>
<protein>
    <submittedName>
        <fullName evidence="1">Uncharacterized protein</fullName>
    </submittedName>
</protein>
<evidence type="ECO:0000313" key="2">
    <source>
        <dbReference type="Proteomes" id="UP000075243"/>
    </source>
</evidence>
<reference evidence="1 2" key="1">
    <citation type="journal article" date="2012" name="Nat. Biotechnol.">
        <title>Draft genome sequence of pigeonpea (Cajanus cajan), an orphan legume crop of resource-poor farmers.</title>
        <authorList>
            <person name="Varshney R.K."/>
            <person name="Chen W."/>
            <person name="Li Y."/>
            <person name="Bharti A.K."/>
            <person name="Saxena R.K."/>
            <person name="Schlueter J.A."/>
            <person name="Donoghue M.T."/>
            <person name="Azam S."/>
            <person name="Fan G."/>
            <person name="Whaley A.M."/>
            <person name="Farmer A.D."/>
            <person name="Sheridan J."/>
            <person name="Iwata A."/>
            <person name="Tuteja R."/>
            <person name="Penmetsa R.V."/>
            <person name="Wu W."/>
            <person name="Upadhyaya H.D."/>
            <person name="Yang S.P."/>
            <person name="Shah T."/>
            <person name="Saxena K.B."/>
            <person name="Michael T."/>
            <person name="McCombie W.R."/>
            <person name="Yang B."/>
            <person name="Zhang G."/>
            <person name="Yang H."/>
            <person name="Wang J."/>
            <person name="Spillane C."/>
            <person name="Cook D.R."/>
            <person name="May G.D."/>
            <person name="Xu X."/>
            <person name="Jackson S.A."/>
        </authorList>
    </citation>
    <scope>NUCLEOTIDE SEQUENCE [LARGE SCALE GENOMIC DNA]</scope>
    <source>
        <strain evidence="2">cv. Asha</strain>
    </source>
</reference>
<sequence>MTKSIPFIPINIRYLLERLTKFYMGDIVRLHGVLTIIVSNRDPRFISRF</sequence>
<evidence type="ECO:0000313" key="1">
    <source>
        <dbReference type="EMBL" id="KYP55905.1"/>
    </source>
</evidence>
<dbReference type="EMBL" id="CM003613">
    <property type="protein sequence ID" value="KYP55905.1"/>
    <property type="molecule type" value="Genomic_DNA"/>
</dbReference>
<dbReference type="Proteomes" id="UP000075243">
    <property type="component" value="Chromosome 11"/>
</dbReference>
<organism evidence="1 2">
    <name type="scientific">Cajanus cajan</name>
    <name type="common">Pigeon pea</name>
    <name type="synonym">Cajanus indicus</name>
    <dbReference type="NCBI Taxonomy" id="3821"/>
    <lineage>
        <taxon>Eukaryota</taxon>
        <taxon>Viridiplantae</taxon>
        <taxon>Streptophyta</taxon>
        <taxon>Embryophyta</taxon>
        <taxon>Tracheophyta</taxon>
        <taxon>Spermatophyta</taxon>
        <taxon>Magnoliopsida</taxon>
        <taxon>eudicotyledons</taxon>
        <taxon>Gunneridae</taxon>
        <taxon>Pentapetalae</taxon>
        <taxon>rosids</taxon>
        <taxon>fabids</taxon>
        <taxon>Fabales</taxon>
        <taxon>Fabaceae</taxon>
        <taxon>Papilionoideae</taxon>
        <taxon>50 kb inversion clade</taxon>
        <taxon>NPAAA clade</taxon>
        <taxon>indigoferoid/millettioid clade</taxon>
        <taxon>Phaseoleae</taxon>
        <taxon>Cajanus</taxon>
    </lineage>
</organism>
<dbReference type="AlphaFoldDB" id="A0A151SMA1"/>
<gene>
    <name evidence="1" type="ORF">KK1_002132</name>
</gene>
<accession>A0A151SMA1</accession>
<keyword evidence="2" id="KW-1185">Reference proteome</keyword>